<keyword evidence="1" id="KW-0472">Membrane</keyword>
<keyword evidence="1" id="KW-0812">Transmembrane</keyword>
<proteinExistence type="predicted"/>
<sequence length="98" mass="11231">MKTIVLPTVGVLFLCIVVYVYLKSRPQYEELFVLNQHPKNTRKMRVSEIAQLPEASEFARRMSPPRMPVLSSTAGFMRSFQVCVKVVEMSLSSNHTVR</sequence>
<reference evidence="2" key="2">
    <citation type="submission" date="2010-05" db="EMBL/GenBank/DDBJ databases">
        <authorList>
            <person name="Almeida L.G."/>
            <person name="Nicolas M.F."/>
            <person name="Souza R.C."/>
            <person name="Vasconcelos A.T.R."/>
        </authorList>
    </citation>
    <scope>NUCLEOTIDE SEQUENCE</scope>
</reference>
<evidence type="ECO:0000313" key="2">
    <source>
        <dbReference type="EMBL" id="ETN66155.1"/>
    </source>
</evidence>
<evidence type="ECO:0000256" key="1">
    <source>
        <dbReference type="SAM" id="Phobius"/>
    </source>
</evidence>
<feature type="transmembrane region" description="Helical" evidence="1">
    <location>
        <begin position="6"/>
        <end position="22"/>
    </location>
</feature>
<protein>
    <submittedName>
        <fullName evidence="2 3">Uncharacterized protein</fullName>
    </submittedName>
</protein>
<dbReference type="Pfam" id="PF15012">
    <property type="entry name" value="DUF4519"/>
    <property type="match status" value="1"/>
</dbReference>
<keyword evidence="1" id="KW-1133">Transmembrane helix</keyword>
<evidence type="ECO:0000313" key="4">
    <source>
        <dbReference type="Proteomes" id="UP000000673"/>
    </source>
</evidence>
<name>W5JT79_ANODA</name>
<reference evidence="2" key="3">
    <citation type="journal article" date="2013" name="Nucleic Acids Res.">
        <title>The genome of Anopheles darlingi, the main neotropical malaria vector.</title>
        <authorList>
            <person name="Marinotti O."/>
            <person name="Cerqueira G.C."/>
            <person name="de Almeida L.G."/>
            <person name="Ferro M.I."/>
            <person name="Loreto E.L."/>
            <person name="Zaha A."/>
            <person name="Teixeira S.M."/>
            <person name="Wespiser A.R."/>
            <person name="Almeida E Silva A."/>
            <person name="Schlindwein A.D."/>
            <person name="Pacheco A.C."/>
            <person name="Silva A.L."/>
            <person name="Graveley B.R."/>
            <person name="Walenz B.P."/>
            <person name="Lima Bde A."/>
            <person name="Ribeiro C.A."/>
            <person name="Nunes-Silva C.G."/>
            <person name="de Carvalho C.R."/>
            <person name="Soares C.M."/>
            <person name="de Menezes C.B."/>
            <person name="Matiolli C."/>
            <person name="Caffrey D."/>
            <person name="Araujo D.A."/>
            <person name="de Oliveira D.M."/>
            <person name="Golenbock D."/>
            <person name="Grisard E.C."/>
            <person name="Fantinatti-Garboggini F."/>
            <person name="de Carvalho F.M."/>
            <person name="Barcellos F.G."/>
            <person name="Prosdocimi F."/>
            <person name="May G."/>
            <person name="Azevedo Junior G.M."/>
            <person name="Guimaraes G.M."/>
            <person name="Goldman G.H."/>
            <person name="Padilha I.Q."/>
            <person name="Batista Jda S."/>
            <person name="Ferro J.A."/>
            <person name="Ribeiro J.M."/>
            <person name="Fietto J.L."/>
            <person name="Dabbas K.M."/>
            <person name="Cerdeira L."/>
            <person name="Agnez-Lima L.F."/>
            <person name="Brocchi M."/>
            <person name="de Carvalho M.O."/>
            <person name="Teixeira Mde M."/>
            <person name="Diniz Maia Mde M."/>
            <person name="Goldman M.H."/>
            <person name="Cruz Schneider M.P."/>
            <person name="Felipe M.S."/>
            <person name="Hungria M."/>
            <person name="Nicolas M.F."/>
            <person name="Pereira M."/>
            <person name="Montes M.A."/>
            <person name="Cantao M.E."/>
            <person name="Vincentz M."/>
            <person name="Rafael M.S."/>
            <person name="Silverman N."/>
            <person name="Stoco P.H."/>
            <person name="Souza R.C."/>
            <person name="Vicentini R."/>
            <person name="Gazzinelli R.T."/>
            <person name="Neves Rde O."/>
            <person name="Silva R."/>
            <person name="Astolfi-Filho S."/>
            <person name="Maciel T.E."/>
            <person name="Urmenyi T.P."/>
            <person name="Tadei W.P."/>
            <person name="Camargo E.P."/>
            <person name="de Vasconcelos A.T."/>
        </authorList>
    </citation>
    <scope>NUCLEOTIDE SEQUENCE</scope>
</reference>
<reference evidence="3" key="4">
    <citation type="submission" date="2015-06" db="UniProtKB">
        <authorList>
            <consortium name="EnsemblMetazoa"/>
        </authorList>
    </citation>
    <scope>IDENTIFICATION</scope>
</reference>
<reference evidence="2 4" key="1">
    <citation type="journal article" date="2010" name="BMC Genomics">
        <title>Combination of measures distinguishes pre-miRNAs from other stem-loops in the genome of the newly sequenced Anopheles darlingi.</title>
        <authorList>
            <person name="Mendes N.D."/>
            <person name="Freitas A.T."/>
            <person name="Vasconcelos A.T."/>
            <person name="Sagot M.F."/>
        </authorList>
    </citation>
    <scope>NUCLEOTIDE SEQUENCE</scope>
</reference>
<accession>W5JT79</accession>
<gene>
    <name evidence="2" type="ORF">AND_002065</name>
</gene>
<organism evidence="2">
    <name type="scientific">Anopheles darlingi</name>
    <name type="common">Mosquito</name>
    <dbReference type="NCBI Taxonomy" id="43151"/>
    <lineage>
        <taxon>Eukaryota</taxon>
        <taxon>Metazoa</taxon>
        <taxon>Ecdysozoa</taxon>
        <taxon>Arthropoda</taxon>
        <taxon>Hexapoda</taxon>
        <taxon>Insecta</taxon>
        <taxon>Pterygota</taxon>
        <taxon>Neoptera</taxon>
        <taxon>Endopterygota</taxon>
        <taxon>Diptera</taxon>
        <taxon>Nematocera</taxon>
        <taxon>Culicoidea</taxon>
        <taxon>Culicidae</taxon>
        <taxon>Anophelinae</taxon>
        <taxon>Anopheles</taxon>
    </lineage>
</organism>
<dbReference type="Proteomes" id="UP000000673">
    <property type="component" value="Unassembled WGS sequence"/>
</dbReference>
<dbReference type="HOGENOM" id="CLU_2335343_0_0_1"/>
<dbReference type="AlphaFoldDB" id="W5JT79"/>
<dbReference type="InterPro" id="IPR027960">
    <property type="entry name" value="DUF4519"/>
</dbReference>
<dbReference type="eggNOG" id="ENOG502S7F4">
    <property type="taxonomic scope" value="Eukaryota"/>
</dbReference>
<dbReference type="EnsemblMetazoa" id="ADAC002065-RA">
    <property type="protein sequence ID" value="ADAC002065-PA"/>
    <property type="gene ID" value="ADAC002065"/>
</dbReference>
<dbReference type="EMBL" id="ADMH02000506">
    <property type="protein sequence ID" value="ETN66155.1"/>
    <property type="molecule type" value="Genomic_DNA"/>
</dbReference>
<evidence type="ECO:0000313" key="3">
    <source>
        <dbReference type="EnsemblMetazoa" id="ADAC002065-PA"/>
    </source>
</evidence>
<dbReference type="VEuPathDB" id="VectorBase:ADAC002065"/>
<keyword evidence="4" id="KW-1185">Reference proteome</keyword>